<name>A0A0V8J939_9BACL</name>
<keyword evidence="1" id="KW-0472">Membrane</keyword>
<dbReference type="EMBL" id="LNQN01000002">
    <property type="protein sequence ID" value="KSU83168.1"/>
    <property type="molecule type" value="Genomic_DNA"/>
</dbReference>
<dbReference type="AlphaFoldDB" id="A0A0V8J939"/>
<evidence type="ECO:0000313" key="3">
    <source>
        <dbReference type="Proteomes" id="UP000054099"/>
    </source>
</evidence>
<keyword evidence="3" id="KW-1185">Reference proteome</keyword>
<evidence type="ECO:0000256" key="1">
    <source>
        <dbReference type="SAM" id="Phobius"/>
    </source>
</evidence>
<accession>A0A0V8J939</accession>
<gene>
    <name evidence="2" type="ORF">AS030_11330</name>
</gene>
<keyword evidence="1" id="KW-0812">Transmembrane</keyword>
<comment type="caution">
    <text evidence="2">The sequence shown here is derived from an EMBL/GenBank/DDBJ whole genome shotgun (WGS) entry which is preliminary data.</text>
</comment>
<dbReference type="Proteomes" id="UP000054099">
    <property type="component" value="Unassembled WGS sequence"/>
</dbReference>
<evidence type="ECO:0000313" key="2">
    <source>
        <dbReference type="EMBL" id="KSU83168.1"/>
    </source>
</evidence>
<proteinExistence type="predicted"/>
<feature type="transmembrane region" description="Helical" evidence="1">
    <location>
        <begin position="67"/>
        <end position="87"/>
    </location>
</feature>
<reference evidence="2 3" key="1">
    <citation type="journal article" date="2014" name="Antonie Van Leeuwenhoek">
        <title>Fictibacillus enclensis sp. nov., isolated from marine sediment.</title>
        <authorList>
            <person name="Dastager S.G."/>
            <person name="Mawlankar R."/>
            <person name="Srinivasan K."/>
            <person name="Tang S.K."/>
            <person name="Lee J.C."/>
            <person name="Ramana V.V."/>
            <person name="Shouche Y.S."/>
        </authorList>
    </citation>
    <scope>NUCLEOTIDE SEQUENCE [LARGE SCALE GENOMIC DNA]</scope>
    <source>
        <strain evidence="2 3">NIO-1003</strain>
    </source>
</reference>
<sequence>MLLFFFFLKKFAHISKKSQPSEKADLFISLYVPVFYGCPTPAKIRSPGSMRQWLTRVVSPFTIGNTVARITSVILFFLYSFCFPRYAKQKKTKTHRLWQ</sequence>
<keyword evidence="1" id="KW-1133">Transmembrane helix</keyword>
<protein>
    <submittedName>
        <fullName evidence="2">Uncharacterized protein</fullName>
    </submittedName>
</protein>
<organism evidence="2 3">
    <name type="scientific">Fictibacillus enclensis</name>
    <dbReference type="NCBI Taxonomy" id="1017270"/>
    <lineage>
        <taxon>Bacteria</taxon>
        <taxon>Bacillati</taxon>
        <taxon>Bacillota</taxon>
        <taxon>Bacilli</taxon>
        <taxon>Bacillales</taxon>
        <taxon>Fictibacillaceae</taxon>
        <taxon>Fictibacillus</taxon>
    </lineage>
</organism>